<dbReference type="GeneID" id="95521451"/>
<name>A0A2Z5JGD2_STRAR</name>
<evidence type="ECO:0000313" key="3">
    <source>
        <dbReference type="Proteomes" id="UP000252698"/>
    </source>
</evidence>
<reference evidence="2 3" key="1">
    <citation type="journal article" date="2018" name="Front. Microbiol.">
        <title>Genome Sequencing of Streptomyces atratus SCSIOZH16 and Activation Production of Nocardamine via Metabolic Engineering.</title>
        <authorList>
            <person name="Li Y."/>
            <person name="Zhang C."/>
            <person name="Liu C."/>
            <person name="Ju J."/>
            <person name="Ma J."/>
        </authorList>
    </citation>
    <scope>NUCLEOTIDE SEQUENCE [LARGE SCALE GENOMIC DNA]</scope>
    <source>
        <strain evidence="2 3">SCSIO_ZH16</strain>
    </source>
</reference>
<accession>A0A2Z5JGD2</accession>
<protein>
    <submittedName>
        <fullName evidence="2">DUF2809 domain-containing protein</fullName>
    </submittedName>
</protein>
<evidence type="ECO:0000256" key="1">
    <source>
        <dbReference type="SAM" id="Phobius"/>
    </source>
</evidence>
<dbReference type="InterPro" id="IPR021257">
    <property type="entry name" value="DUF2809"/>
</dbReference>
<feature type="transmembrane region" description="Helical" evidence="1">
    <location>
        <begin position="40"/>
        <end position="60"/>
    </location>
</feature>
<proteinExistence type="predicted"/>
<gene>
    <name evidence="2" type="ORF">C5746_23860</name>
</gene>
<organism evidence="2 3">
    <name type="scientific">Streptomyces atratus</name>
    <dbReference type="NCBI Taxonomy" id="1893"/>
    <lineage>
        <taxon>Bacteria</taxon>
        <taxon>Bacillati</taxon>
        <taxon>Actinomycetota</taxon>
        <taxon>Actinomycetes</taxon>
        <taxon>Kitasatosporales</taxon>
        <taxon>Streptomycetaceae</taxon>
        <taxon>Streptomyces</taxon>
    </lineage>
</organism>
<dbReference type="Proteomes" id="UP000252698">
    <property type="component" value="Chromosome"/>
</dbReference>
<evidence type="ECO:0000313" key="2">
    <source>
        <dbReference type="EMBL" id="AXE79446.1"/>
    </source>
</evidence>
<keyword evidence="1" id="KW-0472">Membrane</keyword>
<sequence length="156" mass="15797">MRGDRVSVDALTARAVTAGAAVLTVIAGLGVRAFANGDVAKYAGDALYTVLICALVAVIAPRARPVTKAGTALAFSWAVELLQLTGVPAELSRSSAVARLVLGSTFNAPDLFWYAVGASAAWAAFAGAAAVAPATFPVRPRSPRPDSCEACPSGHS</sequence>
<keyword evidence="1" id="KW-1133">Transmembrane helix</keyword>
<feature type="transmembrane region" description="Helical" evidence="1">
    <location>
        <begin position="111"/>
        <end position="136"/>
    </location>
</feature>
<feature type="transmembrane region" description="Helical" evidence="1">
    <location>
        <begin position="12"/>
        <end position="34"/>
    </location>
</feature>
<dbReference type="RefSeq" id="WP_114245976.1">
    <property type="nucleotide sequence ID" value="NZ_CP027306.1"/>
</dbReference>
<keyword evidence="1" id="KW-0812">Transmembrane</keyword>
<dbReference type="Pfam" id="PF10990">
    <property type="entry name" value="DUF2809"/>
    <property type="match status" value="1"/>
</dbReference>
<dbReference type="AlphaFoldDB" id="A0A2Z5JGD2"/>
<dbReference type="EMBL" id="CP027306">
    <property type="protein sequence ID" value="AXE79446.1"/>
    <property type="molecule type" value="Genomic_DNA"/>
</dbReference>
<dbReference type="KEGG" id="sata:C5746_23860"/>